<evidence type="ECO:0000256" key="4">
    <source>
        <dbReference type="ARBA" id="ARBA00022801"/>
    </source>
</evidence>
<dbReference type="InterPro" id="IPR029058">
    <property type="entry name" value="AB_hydrolase_fold"/>
</dbReference>
<dbReference type="Gene3D" id="3.40.50.1820">
    <property type="entry name" value="alpha/beta hydrolase"/>
    <property type="match status" value="1"/>
</dbReference>
<name>A0ABM3I9J9_ZIZJJ</name>
<keyword evidence="3 6" id="KW-0732">Signal</keyword>
<dbReference type="Gene3D" id="1.20.120.980">
    <property type="entry name" value="Serine carboxypeptidase S28, SKS domain"/>
    <property type="match status" value="1"/>
</dbReference>
<keyword evidence="2" id="KW-0645">Protease</keyword>
<sequence>MNSLLFSCQLLLISLFILSSDSASDEFNLHFPKPIRGVTPDDIKTMYAPLSDDYEILYYNQTVDHFNYRPLSYTSFKQKYVINSKHWGGSPAPVFVYFGAEARLTNGTVTYGFIADHAIHFKALQVYIEHRYYGESVPFGSIEEVMNNPEARGYFNSAQALADYAEIILQVRNDYGAHKSPVIVVGGSYGGMLASWFRLKYPHMALGALASSAPVLYFDDLVPHDGYYTFVTKEYRDVSESCYETIRDSWSEINKVADEENGLWKLHEKFHTCSELKASWELKNYLDSMYFTTAQYNSPPAKQDEDYPVTKLCRAIDGAPIGSDTLDRIFASVVAYVGQKDCYINEPNNFNTSLLSVPLSGWGWQKCSEMVMPMYRSNATMFEPERPFNLTVFIKNCNATYGVLPRPNWVPLYYGLYDMKLVLKNFGSNIIFSNGLKDPYSIGGVLESISDSILAIHTANGSHCLDIEGKKESDPEWLVKQRETIVKIIEAWIAKYYQDVAVEAFTKHDYGKKIALKAQKTSHGGIAQ</sequence>
<organism evidence="7 8">
    <name type="scientific">Ziziphus jujuba</name>
    <name type="common">Chinese jujube</name>
    <name type="synonym">Ziziphus sativa</name>
    <dbReference type="NCBI Taxonomy" id="326968"/>
    <lineage>
        <taxon>Eukaryota</taxon>
        <taxon>Viridiplantae</taxon>
        <taxon>Streptophyta</taxon>
        <taxon>Embryophyta</taxon>
        <taxon>Tracheophyta</taxon>
        <taxon>Spermatophyta</taxon>
        <taxon>Magnoliopsida</taxon>
        <taxon>eudicotyledons</taxon>
        <taxon>Gunneridae</taxon>
        <taxon>Pentapetalae</taxon>
        <taxon>rosids</taxon>
        <taxon>fabids</taxon>
        <taxon>Rosales</taxon>
        <taxon>Rhamnaceae</taxon>
        <taxon>Paliureae</taxon>
        <taxon>Ziziphus</taxon>
    </lineage>
</organism>
<evidence type="ECO:0000256" key="1">
    <source>
        <dbReference type="ARBA" id="ARBA00011079"/>
    </source>
</evidence>
<dbReference type="InterPro" id="IPR042269">
    <property type="entry name" value="Ser_carbopepase_S28_SKS"/>
</dbReference>
<feature type="chain" id="PRO_5047238554" evidence="6">
    <location>
        <begin position="23"/>
        <end position="528"/>
    </location>
</feature>
<dbReference type="Pfam" id="PF05577">
    <property type="entry name" value="Peptidase_S28"/>
    <property type="match status" value="1"/>
</dbReference>
<dbReference type="RefSeq" id="XP_048323853.1">
    <property type="nucleotide sequence ID" value="XM_048467896.2"/>
</dbReference>
<accession>A0ABM3I9J9</accession>
<gene>
    <name evidence="8" type="primary">LOC107408180</name>
</gene>
<proteinExistence type="inferred from homology"/>
<protein>
    <submittedName>
        <fullName evidence="8">Uncharacterized protein LOC107408180</fullName>
    </submittedName>
</protein>
<evidence type="ECO:0000313" key="7">
    <source>
        <dbReference type="Proteomes" id="UP001652623"/>
    </source>
</evidence>
<dbReference type="GeneID" id="107408180"/>
<keyword evidence="7" id="KW-1185">Reference proteome</keyword>
<evidence type="ECO:0000256" key="5">
    <source>
        <dbReference type="ARBA" id="ARBA00023180"/>
    </source>
</evidence>
<dbReference type="PANTHER" id="PTHR11010:SF96">
    <property type="entry name" value="LYSOSOMAL PRO-X CARBOXYPEPTIDASE-LIKE ISOFORM X1"/>
    <property type="match status" value="1"/>
</dbReference>
<comment type="similarity">
    <text evidence="1">Belongs to the peptidase S28 family.</text>
</comment>
<dbReference type="SUPFAM" id="SSF53474">
    <property type="entry name" value="alpha/beta-Hydrolases"/>
    <property type="match status" value="2"/>
</dbReference>
<evidence type="ECO:0000256" key="6">
    <source>
        <dbReference type="SAM" id="SignalP"/>
    </source>
</evidence>
<feature type="signal peptide" evidence="6">
    <location>
        <begin position="1"/>
        <end position="22"/>
    </location>
</feature>
<dbReference type="Proteomes" id="UP001652623">
    <property type="component" value="Chromosome 10"/>
</dbReference>
<reference evidence="8" key="1">
    <citation type="submission" date="2025-08" db="UniProtKB">
        <authorList>
            <consortium name="RefSeq"/>
        </authorList>
    </citation>
    <scope>IDENTIFICATION</scope>
    <source>
        <tissue evidence="8">Seedling</tissue>
    </source>
</reference>
<keyword evidence="4" id="KW-0378">Hydrolase</keyword>
<evidence type="ECO:0000256" key="2">
    <source>
        <dbReference type="ARBA" id="ARBA00022670"/>
    </source>
</evidence>
<dbReference type="InterPro" id="IPR008758">
    <property type="entry name" value="Peptidase_S28"/>
</dbReference>
<keyword evidence="5" id="KW-0325">Glycoprotein</keyword>
<dbReference type="PANTHER" id="PTHR11010">
    <property type="entry name" value="PROTEASE S28 PRO-X CARBOXYPEPTIDASE-RELATED"/>
    <property type="match status" value="1"/>
</dbReference>
<evidence type="ECO:0000313" key="8">
    <source>
        <dbReference type="RefSeq" id="XP_048323853.1"/>
    </source>
</evidence>
<evidence type="ECO:0000256" key="3">
    <source>
        <dbReference type="ARBA" id="ARBA00022729"/>
    </source>
</evidence>